<dbReference type="Proteomes" id="UP000002274">
    <property type="component" value="Chromosome"/>
</dbReference>
<proteinExistence type="predicted"/>
<feature type="coiled-coil region" evidence="1">
    <location>
        <begin position="27"/>
        <end position="54"/>
    </location>
</feature>
<dbReference type="AlphaFoldDB" id="A2CA08"/>
<evidence type="ECO:0000313" key="3">
    <source>
        <dbReference type="EMBL" id="ABM78318.1"/>
    </source>
</evidence>
<dbReference type="HOGENOM" id="CLU_1729755_0_0_3"/>
<keyword evidence="1" id="KW-0175">Coiled coil</keyword>
<evidence type="ECO:0000256" key="1">
    <source>
        <dbReference type="SAM" id="Coils"/>
    </source>
</evidence>
<feature type="region of interest" description="Disordered" evidence="2">
    <location>
        <begin position="127"/>
        <end position="151"/>
    </location>
</feature>
<dbReference type="SUPFAM" id="SSF56954">
    <property type="entry name" value="Outer membrane efflux proteins (OEP)"/>
    <property type="match status" value="1"/>
</dbReference>
<name>A2CA08_PROM3</name>
<reference evidence="3 4" key="1">
    <citation type="journal article" date="2007" name="PLoS Genet.">
        <title>Patterns and implications of gene gain and loss in the evolution of Prochlorococcus.</title>
        <authorList>
            <person name="Kettler G.C."/>
            <person name="Martiny A.C."/>
            <person name="Huang K."/>
            <person name="Zucker J."/>
            <person name="Coleman M.L."/>
            <person name="Rodrigue S."/>
            <person name="Chen F."/>
            <person name="Lapidus A."/>
            <person name="Ferriera S."/>
            <person name="Johnson J."/>
            <person name="Steglich C."/>
            <person name="Church G.M."/>
            <person name="Richardson P."/>
            <person name="Chisholm S.W."/>
        </authorList>
    </citation>
    <scope>NUCLEOTIDE SEQUENCE [LARGE SCALE GENOMIC DNA]</scope>
    <source>
        <strain evidence="3 4">MIT 9303</strain>
    </source>
</reference>
<protein>
    <submittedName>
        <fullName evidence="3">Uncharacterized protein</fullName>
    </submittedName>
</protein>
<sequence>MGSTIAAIPLHANNSQFITEYPDFSLTTNELERLNRMEAKFKQLQNNIDKASVKLSLEDVIKLAIANNSKLRGAYRSIQSSSWIKTAKTRAWLPTLSLDTLDYNTKIGNSNQQSYTYKTIKSDENISLTGETDNNSKNDNSNERGWNKHVQ</sequence>
<dbReference type="EMBL" id="CP000554">
    <property type="protein sequence ID" value="ABM78318.1"/>
    <property type="molecule type" value="Genomic_DNA"/>
</dbReference>
<evidence type="ECO:0000313" key="4">
    <source>
        <dbReference type="Proteomes" id="UP000002274"/>
    </source>
</evidence>
<gene>
    <name evidence="3" type="ordered locus">P9303_15741</name>
</gene>
<accession>A2CA08</accession>
<feature type="compositionally biased region" description="Basic and acidic residues" evidence="2">
    <location>
        <begin position="134"/>
        <end position="151"/>
    </location>
</feature>
<dbReference type="Gene3D" id="1.20.1600.10">
    <property type="entry name" value="Outer membrane efflux proteins (OEP)"/>
    <property type="match status" value="1"/>
</dbReference>
<organism evidence="3 4">
    <name type="scientific">Prochlorococcus marinus (strain MIT 9303)</name>
    <dbReference type="NCBI Taxonomy" id="59922"/>
    <lineage>
        <taxon>Bacteria</taxon>
        <taxon>Bacillati</taxon>
        <taxon>Cyanobacteriota</taxon>
        <taxon>Cyanophyceae</taxon>
        <taxon>Synechococcales</taxon>
        <taxon>Prochlorococcaceae</taxon>
        <taxon>Prochlorococcus</taxon>
    </lineage>
</organism>
<evidence type="ECO:0000256" key="2">
    <source>
        <dbReference type="SAM" id="MobiDB-lite"/>
    </source>
</evidence>
<dbReference type="KEGG" id="pmf:P9303_15741"/>